<feature type="region of interest" description="Disordered" evidence="14">
    <location>
        <begin position="532"/>
        <end position="552"/>
    </location>
</feature>
<evidence type="ECO:0000256" key="14">
    <source>
        <dbReference type="SAM" id="MobiDB-lite"/>
    </source>
</evidence>
<evidence type="ECO:0000256" key="12">
    <source>
        <dbReference type="PROSITE-ProRule" id="PRU01360"/>
    </source>
</evidence>
<keyword evidence="3 12" id="KW-0813">Transport</keyword>
<evidence type="ECO:0000313" key="18">
    <source>
        <dbReference type="EMBL" id="MFC4297667.1"/>
    </source>
</evidence>
<dbReference type="Pfam" id="PF07715">
    <property type="entry name" value="Plug"/>
    <property type="match status" value="1"/>
</dbReference>
<dbReference type="PANTHER" id="PTHR30069:SF53">
    <property type="entry name" value="COLICIN I RECEPTOR-RELATED"/>
    <property type="match status" value="1"/>
</dbReference>
<dbReference type="InterPro" id="IPR036942">
    <property type="entry name" value="Beta-barrel_TonB_sf"/>
</dbReference>
<dbReference type="SUPFAM" id="SSF56935">
    <property type="entry name" value="Porins"/>
    <property type="match status" value="1"/>
</dbReference>
<evidence type="ECO:0000256" key="8">
    <source>
        <dbReference type="ARBA" id="ARBA00023077"/>
    </source>
</evidence>
<dbReference type="CDD" id="cd01347">
    <property type="entry name" value="ligand_gated_channel"/>
    <property type="match status" value="1"/>
</dbReference>
<keyword evidence="8 13" id="KW-0798">TonB box</keyword>
<protein>
    <submittedName>
        <fullName evidence="18">TonB-dependent receptor domain-containing protein</fullName>
    </submittedName>
</protein>
<keyword evidence="5 12" id="KW-0812">Transmembrane</keyword>
<evidence type="ECO:0000256" key="4">
    <source>
        <dbReference type="ARBA" id="ARBA00022452"/>
    </source>
</evidence>
<evidence type="ECO:0000256" key="15">
    <source>
        <dbReference type="SAM" id="SignalP"/>
    </source>
</evidence>
<dbReference type="Proteomes" id="UP001595756">
    <property type="component" value="Unassembled WGS sequence"/>
</dbReference>
<comment type="caution">
    <text evidence="18">The sequence shown here is derived from an EMBL/GenBank/DDBJ whole genome shotgun (WGS) entry which is preliminary data.</text>
</comment>
<keyword evidence="6 15" id="KW-0732">Signal</keyword>
<accession>A0ABV8RXV0</accession>
<keyword evidence="10 18" id="KW-0675">Receptor</keyword>
<evidence type="ECO:0000259" key="17">
    <source>
        <dbReference type="Pfam" id="PF07715"/>
    </source>
</evidence>
<reference evidence="19" key="1">
    <citation type="journal article" date="2019" name="Int. J. Syst. Evol. Microbiol.">
        <title>The Global Catalogue of Microorganisms (GCM) 10K type strain sequencing project: providing services to taxonomists for standard genome sequencing and annotation.</title>
        <authorList>
            <consortium name="The Broad Institute Genomics Platform"/>
            <consortium name="The Broad Institute Genome Sequencing Center for Infectious Disease"/>
            <person name="Wu L."/>
            <person name="Ma J."/>
        </authorList>
    </citation>
    <scope>NUCLEOTIDE SEQUENCE [LARGE SCALE GENOMIC DNA]</scope>
    <source>
        <strain evidence="19">CGMCC 1.19029</strain>
    </source>
</reference>
<evidence type="ECO:0000256" key="2">
    <source>
        <dbReference type="ARBA" id="ARBA00009810"/>
    </source>
</evidence>
<evidence type="ECO:0000256" key="1">
    <source>
        <dbReference type="ARBA" id="ARBA00004571"/>
    </source>
</evidence>
<evidence type="ECO:0000256" key="13">
    <source>
        <dbReference type="RuleBase" id="RU003357"/>
    </source>
</evidence>
<keyword evidence="9 12" id="KW-0472">Membrane</keyword>
<dbReference type="InterPro" id="IPR000531">
    <property type="entry name" value="Beta-barrel_TonB"/>
</dbReference>
<name>A0ABV8RXV0_9BURK</name>
<feature type="signal peptide" evidence="15">
    <location>
        <begin position="1"/>
        <end position="23"/>
    </location>
</feature>
<evidence type="ECO:0000256" key="7">
    <source>
        <dbReference type="ARBA" id="ARBA00023065"/>
    </source>
</evidence>
<dbReference type="InterPro" id="IPR039426">
    <property type="entry name" value="TonB-dep_rcpt-like"/>
</dbReference>
<dbReference type="Gene3D" id="2.170.130.10">
    <property type="entry name" value="TonB-dependent receptor, plug domain"/>
    <property type="match status" value="1"/>
</dbReference>
<sequence length="649" mass="71239">MSIPFSRRSLAAACCLFPLAVTAQTSASGAAAVPVLKDIVVTPSRSAEPLADAIGDVTVIGPKQLSEARGDSMAEIIGRAPGVQFATNGGPQTVTSLFTRGTNSAHTLVLIDGMRINGSTDGGAQFPAIDPAMVERVEILRGAASSLYGSDAIGGVVNIITKKGEQDRPLSAWANVGYGTYETAKSSLGLSGASDGWDYSFSTSAATSKGFDALRRRKANNSPIAGYYPDKDGYRSHAVSGTLGYRWAEGHRIGLTAYNGYMDGDYDNQFVPYPNTYAISRQQAYGLSSTDRITDWWESDLRFGFTKDSNDNRSDSSSVFSSLKRHYSWINTFKPHADHRISVLLERQEERVQSSTTRYDQEARNTNAAALIYKGRIDRLHTQASVRNDNISGYGNQTTGSLGLDFDLTDTWQIGIAGNTGFHAPTFNDLYWPFELYTWGGFPTGSYSGNPNLKPEKSKNVEAHVQYQTADTLLRATIYQNKIKNLIIYDSTEPIPFFTEDTMRNLNAATIRGITLTAEHKIENTTLRASADFLDPRNDDPQQAKGFTPAEGSTLPRRARQVFHLGVEHRIQALKLGAEYQYTGNRYEDAANTNRLGGFSLVNLTAAYDFNKSLGVQVRWNNILNKDYVLVDGYNTPGSNVFVNLSWRM</sequence>
<keyword evidence="19" id="KW-1185">Reference proteome</keyword>
<keyword evidence="7" id="KW-0406">Ion transport</keyword>
<comment type="similarity">
    <text evidence="2 12 13">Belongs to the TonB-dependent receptor family.</text>
</comment>
<comment type="subcellular location">
    <subcellularLocation>
        <location evidence="1 12">Cell outer membrane</location>
        <topology evidence="1 12">Multi-pass membrane protein</topology>
    </subcellularLocation>
</comment>
<evidence type="ECO:0000259" key="16">
    <source>
        <dbReference type="Pfam" id="PF00593"/>
    </source>
</evidence>
<gene>
    <name evidence="18" type="ORF">ACFO0J_06395</name>
</gene>
<evidence type="ECO:0000256" key="10">
    <source>
        <dbReference type="ARBA" id="ARBA00023170"/>
    </source>
</evidence>
<proteinExistence type="inferred from homology"/>
<dbReference type="Gene3D" id="2.40.170.20">
    <property type="entry name" value="TonB-dependent receptor, beta-barrel domain"/>
    <property type="match status" value="1"/>
</dbReference>
<evidence type="ECO:0000256" key="9">
    <source>
        <dbReference type="ARBA" id="ARBA00023136"/>
    </source>
</evidence>
<organism evidence="18 19">
    <name type="scientific">Castellaniella hirudinis</name>
    <dbReference type="NCBI Taxonomy" id="1144617"/>
    <lineage>
        <taxon>Bacteria</taxon>
        <taxon>Pseudomonadati</taxon>
        <taxon>Pseudomonadota</taxon>
        <taxon>Betaproteobacteria</taxon>
        <taxon>Burkholderiales</taxon>
        <taxon>Alcaligenaceae</taxon>
        <taxon>Castellaniella</taxon>
    </lineage>
</organism>
<feature type="domain" description="TonB-dependent receptor plug" evidence="17">
    <location>
        <begin position="51"/>
        <end position="156"/>
    </location>
</feature>
<evidence type="ECO:0000256" key="6">
    <source>
        <dbReference type="ARBA" id="ARBA00022729"/>
    </source>
</evidence>
<keyword evidence="11 12" id="KW-0998">Cell outer membrane</keyword>
<dbReference type="EMBL" id="JBHSDY010000003">
    <property type="protein sequence ID" value="MFC4297667.1"/>
    <property type="molecule type" value="Genomic_DNA"/>
</dbReference>
<feature type="chain" id="PRO_5047500084" evidence="15">
    <location>
        <begin position="24"/>
        <end position="649"/>
    </location>
</feature>
<dbReference type="PANTHER" id="PTHR30069">
    <property type="entry name" value="TONB-DEPENDENT OUTER MEMBRANE RECEPTOR"/>
    <property type="match status" value="1"/>
</dbReference>
<feature type="domain" description="TonB-dependent receptor-like beta-barrel" evidence="16">
    <location>
        <begin position="188"/>
        <end position="623"/>
    </location>
</feature>
<evidence type="ECO:0000313" key="19">
    <source>
        <dbReference type="Proteomes" id="UP001595756"/>
    </source>
</evidence>
<evidence type="ECO:0000256" key="3">
    <source>
        <dbReference type="ARBA" id="ARBA00022448"/>
    </source>
</evidence>
<evidence type="ECO:0000256" key="5">
    <source>
        <dbReference type="ARBA" id="ARBA00022692"/>
    </source>
</evidence>
<dbReference type="InterPro" id="IPR012910">
    <property type="entry name" value="Plug_dom"/>
</dbReference>
<dbReference type="PROSITE" id="PS52016">
    <property type="entry name" value="TONB_DEPENDENT_REC_3"/>
    <property type="match status" value="1"/>
</dbReference>
<evidence type="ECO:0000256" key="11">
    <source>
        <dbReference type="ARBA" id="ARBA00023237"/>
    </source>
</evidence>
<dbReference type="InterPro" id="IPR037066">
    <property type="entry name" value="Plug_dom_sf"/>
</dbReference>
<dbReference type="RefSeq" id="WP_376812220.1">
    <property type="nucleotide sequence ID" value="NZ_JBHSDY010000003.1"/>
</dbReference>
<dbReference type="Pfam" id="PF00593">
    <property type="entry name" value="TonB_dep_Rec_b-barrel"/>
    <property type="match status" value="1"/>
</dbReference>
<keyword evidence="4 12" id="KW-1134">Transmembrane beta strand</keyword>